<dbReference type="Proteomes" id="UP000613768">
    <property type="component" value="Unassembled WGS sequence"/>
</dbReference>
<dbReference type="Gene3D" id="3.30.450.150">
    <property type="entry name" value="Haem-degrading domain"/>
    <property type="match status" value="3"/>
</dbReference>
<evidence type="ECO:0000256" key="2">
    <source>
        <dbReference type="SAM" id="SignalP"/>
    </source>
</evidence>
<protein>
    <submittedName>
        <fullName evidence="3">Heme-binding protein</fullName>
    </submittedName>
</protein>
<dbReference type="InterPro" id="IPR052517">
    <property type="entry name" value="GlcG_carb_metab_protein"/>
</dbReference>
<dbReference type="RefSeq" id="WP_192027682.1">
    <property type="nucleotide sequence ID" value="NZ_JACYTR010000002.1"/>
</dbReference>
<dbReference type="EMBL" id="JACYTR010000002">
    <property type="protein sequence ID" value="MBD8524329.1"/>
    <property type="molecule type" value="Genomic_DNA"/>
</dbReference>
<dbReference type="AlphaFoldDB" id="A0AAW3ZFB6"/>
<dbReference type="SUPFAM" id="SSF143744">
    <property type="entry name" value="GlcG-like"/>
    <property type="match status" value="3"/>
</dbReference>
<feature type="region of interest" description="Disordered" evidence="1">
    <location>
        <begin position="24"/>
        <end position="44"/>
    </location>
</feature>
<evidence type="ECO:0000313" key="3">
    <source>
        <dbReference type="EMBL" id="MBD8524329.1"/>
    </source>
</evidence>
<reference evidence="3 4" key="1">
    <citation type="submission" date="2020-09" db="EMBL/GenBank/DDBJ databases">
        <title>Pseudoxanthomonas sp. CAU 1598 isolated from sand of Yaerae Beach.</title>
        <authorList>
            <person name="Kim W."/>
        </authorList>
    </citation>
    <scope>NUCLEOTIDE SEQUENCE [LARGE SCALE GENOMIC DNA]</scope>
    <source>
        <strain evidence="3 4">CAU 1598</strain>
    </source>
</reference>
<evidence type="ECO:0000313" key="4">
    <source>
        <dbReference type="Proteomes" id="UP000613768"/>
    </source>
</evidence>
<dbReference type="PANTHER" id="PTHR34309">
    <property type="entry name" value="SLR1406 PROTEIN"/>
    <property type="match status" value="1"/>
</dbReference>
<dbReference type="PANTHER" id="PTHR34309:SF1">
    <property type="entry name" value="PROTEIN GLCG"/>
    <property type="match status" value="1"/>
</dbReference>
<dbReference type="InterPro" id="IPR005624">
    <property type="entry name" value="PduO/GlcC-like"/>
</dbReference>
<dbReference type="InterPro" id="IPR038084">
    <property type="entry name" value="PduO/GlcC-like_sf"/>
</dbReference>
<comment type="caution">
    <text evidence="3">The sequence shown here is derived from an EMBL/GenBank/DDBJ whole genome shotgun (WGS) entry which is preliminary data.</text>
</comment>
<gene>
    <name evidence="3" type="ORF">IFO71_01105</name>
</gene>
<organism evidence="3 4">
    <name type="scientific">Pseudomarimonas arenosa</name>
    <dbReference type="NCBI Taxonomy" id="2774145"/>
    <lineage>
        <taxon>Bacteria</taxon>
        <taxon>Pseudomonadati</taxon>
        <taxon>Pseudomonadota</taxon>
        <taxon>Gammaproteobacteria</taxon>
        <taxon>Lysobacterales</taxon>
        <taxon>Lysobacteraceae</taxon>
        <taxon>Pseudomarimonas</taxon>
    </lineage>
</organism>
<dbReference type="PROSITE" id="PS51257">
    <property type="entry name" value="PROKAR_LIPOPROTEIN"/>
    <property type="match status" value="1"/>
</dbReference>
<name>A0AAW3ZFB6_9GAMM</name>
<accession>A0AAW3ZFB6</accession>
<evidence type="ECO:0000256" key="1">
    <source>
        <dbReference type="SAM" id="MobiDB-lite"/>
    </source>
</evidence>
<proteinExistence type="predicted"/>
<keyword evidence="2" id="KW-0732">Signal</keyword>
<sequence length="678" mass="70748">MHKLAWTALSLALTLALSACSGGSNSTDPVGTAPPPPEPPRGCEGACVSAQSFLSTAEVRTIIAQAVAEAGARNAKATIAVVDRVGNVLAVYRMNGAETLVRVGTQRGVVGGLEGLNVPRELAAIAKAITGAYLSSEGNAFSTRTANQIVQEHFNPGEFNAPSGPLFGVQFSQLSCSDFTTRDFAATGPGPHRSPLGLSADPGGLPLYKSGVPVGGIGVAADNDYGLDPVISDRDQDLDELIATAGTFGFAAPVDRRGDRITVDGKTFRFNDAEFSDLSAGPGNAASLESTGFQTVPAYWDGVLRDGTVFGSPASGFRPDADHYPGRDAFVLVDRDGALRYPPIDGTDGAGAITAEEARVLVDEALAIANAARAQIRQPLGTQARVSISVVDTNGTILAFARTRDAPIFGADVSLQKARTAAFYSGAFAAEELLSRPEVNYFATSLVPNANATALNLSVVDTVQIGDYVSRVREFLDSPTALGDGAFAFSDRAGGNLSRPYFPDGIISPQSGPFSRPFDQWSPFHDGIQLDLVYNNLALHVAHYVNQLGLPILLEGELLVGAPRPGFPAPLADPAPGSCTGTPRLANGIQIFPGSVPIYRNGQLVGGIGVSGDGIDQDDMISFLGTHNAGLRLNSGIGNAPPEIRADQLEVRGSRLRYVQCPQSPFLNSDQQNVCGGK</sequence>
<keyword evidence="4" id="KW-1185">Reference proteome</keyword>
<dbReference type="Pfam" id="PF03928">
    <property type="entry name" value="HbpS-like"/>
    <property type="match status" value="3"/>
</dbReference>
<feature type="chain" id="PRO_5043397340" evidence="2">
    <location>
        <begin position="27"/>
        <end position="678"/>
    </location>
</feature>
<feature type="signal peptide" evidence="2">
    <location>
        <begin position="1"/>
        <end position="26"/>
    </location>
</feature>